<evidence type="ECO:0000256" key="2">
    <source>
        <dbReference type="ARBA" id="ARBA00022679"/>
    </source>
</evidence>
<dbReference type="InterPro" id="IPR012340">
    <property type="entry name" value="NA-bd_OB-fold"/>
</dbReference>
<dbReference type="SUPFAM" id="SSF53335">
    <property type="entry name" value="S-adenosyl-L-methionine-dependent methyltransferases"/>
    <property type="match status" value="1"/>
</dbReference>
<dbReference type="Gene3D" id="3.40.50.150">
    <property type="entry name" value="Vaccinia Virus protein VP39"/>
    <property type="match status" value="2"/>
</dbReference>
<dbReference type="InterPro" id="IPR002792">
    <property type="entry name" value="TRAM_dom"/>
</dbReference>
<dbReference type="Pfam" id="PF01938">
    <property type="entry name" value="TRAM"/>
    <property type="match status" value="1"/>
</dbReference>
<feature type="binding site" evidence="4">
    <location>
        <position position="291"/>
    </location>
    <ligand>
        <name>S-adenosyl-L-methionine</name>
        <dbReference type="ChEBI" id="CHEBI:59789"/>
    </ligand>
</feature>
<dbReference type="PROSITE" id="PS51687">
    <property type="entry name" value="SAM_MT_RNA_M5U"/>
    <property type="match status" value="1"/>
</dbReference>
<keyword evidence="8" id="KW-1185">Reference proteome</keyword>
<dbReference type="PANTHER" id="PTHR11061:SF30">
    <property type="entry name" value="TRNA (URACIL(54)-C(5))-METHYLTRANSFERASE"/>
    <property type="match status" value="1"/>
</dbReference>
<gene>
    <name evidence="7" type="ORF">DDZ13_05695</name>
</gene>
<feature type="domain" description="TRAM" evidence="6">
    <location>
        <begin position="13"/>
        <end position="71"/>
    </location>
</feature>
<dbReference type="FunCoup" id="A0A317ZGC5">
    <property type="interactions" value="400"/>
</dbReference>
<dbReference type="InterPro" id="IPR029063">
    <property type="entry name" value="SAM-dependent_MTases_sf"/>
</dbReference>
<feature type="binding site" evidence="4">
    <location>
        <position position="241"/>
    </location>
    <ligand>
        <name>S-adenosyl-L-methionine</name>
        <dbReference type="ChEBI" id="CHEBI:59789"/>
    </ligand>
</feature>
<dbReference type="InterPro" id="IPR010280">
    <property type="entry name" value="U5_MeTrfase_fam"/>
</dbReference>
<evidence type="ECO:0000256" key="3">
    <source>
        <dbReference type="ARBA" id="ARBA00022691"/>
    </source>
</evidence>
<keyword evidence="3 4" id="KW-0949">S-adenosyl-L-methionine</keyword>
<evidence type="ECO:0000256" key="1">
    <source>
        <dbReference type="ARBA" id="ARBA00022603"/>
    </source>
</evidence>
<dbReference type="InterPro" id="IPR030390">
    <property type="entry name" value="MeTrfase_TrmA_AS"/>
</dbReference>
<dbReference type="OrthoDB" id="9804590at2"/>
<dbReference type="SUPFAM" id="SSF50249">
    <property type="entry name" value="Nucleic acid-binding proteins"/>
    <property type="match status" value="1"/>
</dbReference>
<dbReference type="FunFam" id="2.40.50.140:FF:000201">
    <property type="entry name" value="TRM2p tRNA methyltransferase"/>
    <property type="match status" value="1"/>
</dbReference>
<comment type="similarity">
    <text evidence="4">Belongs to the class I-like SAM-binding methyltransferase superfamily. RNA M5U methyltransferase family.</text>
</comment>
<protein>
    <submittedName>
        <fullName evidence="7">SAM-dependent methyltransferase</fullName>
    </submittedName>
</protein>
<dbReference type="PROSITE" id="PS51622">
    <property type="entry name" value="SAM_MT_RNA_M5U_2"/>
    <property type="match status" value="1"/>
</dbReference>
<dbReference type="PANTHER" id="PTHR11061">
    <property type="entry name" value="RNA M5U METHYLTRANSFERASE"/>
    <property type="match status" value="1"/>
</dbReference>
<evidence type="ECO:0000256" key="5">
    <source>
        <dbReference type="PROSITE-ProRule" id="PRU10015"/>
    </source>
</evidence>
<feature type="active site" evidence="5">
    <location>
        <position position="365"/>
    </location>
</feature>
<dbReference type="GO" id="GO:0032259">
    <property type="term" value="P:methylation"/>
    <property type="evidence" value="ECO:0007669"/>
    <property type="project" value="UniProtKB-KW"/>
</dbReference>
<evidence type="ECO:0000313" key="8">
    <source>
        <dbReference type="Proteomes" id="UP000247099"/>
    </source>
</evidence>
<dbReference type="Proteomes" id="UP000247099">
    <property type="component" value="Unassembled WGS sequence"/>
</dbReference>
<dbReference type="AlphaFoldDB" id="A0A317ZGC5"/>
<dbReference type="PROSITE" id="PS01231">
    <property type="entry name" value="TRMA_2"/>
    <property type="match status" value="1"/>
</dbReference>
<dbReference type="PROSITE" id="PS01230">
    <property type="entry name" value="TRMA_1"/>
    <property type="match status" value="1"/>
</dbReference>
<dbReference type="Gene3D" id="2.40.50.140">
    <property type="entry name" value="Nucleic acid-binding proteins"/>
    <property type="match status" value="1"/>
</dbReference>
<feature type="binding site" evidence="4">
    <location>
        <position position="270"/>
    </location>
    <ligand>
        <name>S-adenosyl-L-methionine</name>
        <dbReference type="ChEBI" id="CHEBI:59789"/>
    </ligand>
</feature>
<reference evidence="7 8" key="1">
    <citation type="submission" date="2018-05" db="EMBL/GenBank/DDBJ databases">
        <title>Coraliomargarita sinensis sp. nov., isolated from a marine solar saltern.</title>
        <authorList>
            <person name="Zhou L.Y."/>
        </authorList>
    </citation>
    <scope>NUCLEOTIDE SEQUENCE [LARGE SCALE GENOMIC DNA]</scope>
    <source>
        <strain evidence="7 8">WN38</strain>
    </source>
</reference>
<name>A0A317ZGC5_9BACT</name>
<dbReference type="Pfam" id="PF05958">
    <property type="entry name" value="tRNA_U5-meth_tr"/>
    <property type="match status" value="1"/>
</dbReference>
<proteinExistence type="inferred from homology"/>
<feature type="active site" description="Nucleophile" evidence="4">
    <location>
        <position position="365"/>
    </location>
</feature>
<dbReference type="InterPro" id="IPR025795">
    <property type="entry name" value="tRNA_(uracil-5-)_MeTrfase"/>
</dbReference>
<evidence type="ECO:0000256" key="4">
    <source>
        <dbReference type="PROSITE-ProRule" id="PRU01024"/>
    </source>
</evidence>
<dbReference type="InterPro" id="IPR030391">
    <property type="entry name" value="MeTrfase_TrmA_CS"/>
</dbReference>
<dbReference type="GO" id="GO:0009451">
    <property type="term" value="P:RNA modification"/>
    <property type="evidence" value="ECO:0007669"/>
    <property type="project" value="UniProtKB-ARBA"/>
</dbReference>
<sequence length="408" mass="46093">MRMQVPKNFVAEPFEYHQELELTIERLTNLGMGLARVDGWVVMVPYVIPGEKVRARIFRNFQNYSDADLIEVIEPSPERVEPKCPLYQTCGGCQYQHIEYGQQLKEKTGHVEELMQKLGGIDHPVELAHGSPQVYHYRSKITPHYNRPDKEGRQPIGFLQYGRRNQIVDVQQCPIATEAINEALPEAREEARRAGGKKRRKRGGTLLMRHVLEGVVTDPQEIVSERVGEVCFQFKAGEFFQNNPYILPELVEYVAAEAASEGARYLVDAYCGVGLFALSTAKNFEQVAGVEISEPAVRWAQANAKISNVKNARFVIGKAEAIFNGLKFPAGETAMVIDPPRKGCDESFRQQLLAYRPQRLVYVSCDPATQARDLKEFIAGGYQITRIQPFDLFPHTRHIENVVSLSLS</sequence>
<dbReference type="CDD" id="cd02440">
    <property type="entry name" value="AdoMet_MTases"/>
    <property type="match status" value="1"/>
</dbReference>
<feature type="binding site" evidence="4">
    <location>
        <position position="338"/>
    </location>
    <ligand>
        <name>S-adenosyl-L-methionine</name>
        <dbReference type="ChEBI" id="CHEBI:59789"/>
    </ligand>
</feature>
<organism evidence="7 8">
    <name type="scientific">Coraliomargarita sinensis</name>
    <dbReference type="NCBI Taxonomy" id="2174842"/>
    <lineage>
        <taxon>Bacteria</taxon>
        <taxon>Pseudomonadati</taxon>
        <taxon>Verrucomicrobiota</taxon>
        <taxon>Opitutia</taxon>
        <taxon>Puniceicoccales</taxon>
        <taxon>Coraliomargaritaceae</taxon>
        <taxon>Coraliomargarita</taxon>
    </lineage>
</organism>
<dbReference type="EMBL" id="QHJQ01000003">
    <property type="protein sequence ID" value="PXA04665.1"/>
    <property type="molecule type" value="Genomic_DNA"/>
</dbReference>
<accession>A0A317ZGC5</accession>
<dbReference type="InParanoid" id="A0A317ZGC5"/>
<keyword evidence="2 4" id="KW-0808">Transferase</keyword>
<dbReference type="GO" id="GO:0008033">
    <property type="term" value="P:tRNA processing"/>
    <property type="evidence" value="ECO:0007669"/>
    <property type="project" value="InterPro"/>
</dbReference>
<dbReference type="PROSITE" id="PS50926">
    <property type="entry name" value="TRAM"/>
    <property type="match status" value="1"/>
</dbReference>
<dbReference type="GO" id="GO:0030697">
    <property type="term" value="F:tRNA (uracil(54)-C5)-methyltransferase activity, S-adenosyl methionine-dependent"/>
    <property type="evidence" value="ECO:0007669"/>
    <property type="project" value="InterPro"/>
</dbReference>
<comment type="caution">
    <text evidence="7">The sequence shown here is derived from an EMBL/GenBank/DDBJ whole genome shotgun (WGS) entry which is preliminary data.</text>
</comment>
<dbReference type="Gene3D" id="2.40.50.1070">
    <property type="match status" value="1"/>
</dbReference>
<keyword evidence="1 4" id="KW-0489">Methyltransferase</keyword>
<evidence type="ECO:0000313" key="7">
    <source>
        <dbReference type="EMBL" id="PXA04665.1"/>
    </source>
</evidence>
<evidence type="ECO:0000259" key="6">
    <source>
        <dbReference type="PROSITE" id="PS50926"/>
    </source>
</evidence>